<keyword evidence="3" id="KW-1185">Reference proteome</keyword>
<accession>A0A2G0CD98</accession>
<evidence type="ECO:0000313" key="2">
    <source>
        <dbReference type="EMBL" id="PHK97897.1"/>
    </source>
</evidence>
<name>A0A2G0CD98_9BACT</name>
<dbReference type="EMBL" id="PDLO01000006">
    <property type="protein sequence ID" value="PHK97897.1"/>
    <property type="molecule type" value="Genomic_DNA"/>
</dbReference>
<dbReference type="Proteomes" id="UP000226437">
    <property type="component" value="Unassembled WGS sequence"/>
</dbReference>
<organism evidence="2 3">
    <name type="scientific">Neolewinella marina</name>
    <dbReference type="NCBI Taxonomy" id="438751"/>
    <lineage>
        <taxon>Bacteria</taxon>
        <taxon>Pseudomonadati</taxon>
        <taxon>Bacteroidota</taxon>
        <taxon>Saprospiria</taxon>
        <taxon>Saprospirales</taxon>
        <taxon>Lewinellaceae</taxon>
        <taxon>Neolewinella</taxon>
    </lineage>
</organism>
<evidence type="ECO:0000256" key="1">
    <source>
        <dbReference type="SAM" id="SignalP"/>
    </source>
</evidence>
<dbReference type="AlphaFoldDB" id="A0A2G0CD98"/>
<sequence>MKYLLPLALLLIAISCIESSNDSLDDYNSNQSSGELYYHEDSRYKYEHRTGRAGAYNYNYDIEGYDEDGNYVYGNIDISGKNGHGYITTEDGNDLSIDIEWVDYGELEGYDENGTYYNLELE</sequence>
<proteinExistence type="predicted"/>
<dbReference type="PROSITE" id="PS51257">
    <property type="entry name" value="PROKAR_LIPOPROTEIN"/>
    <property type="match status" value="1"/>
</dbReference>
<protein>
    <submittedName>
        <fullName evidence="2">Uncharacterized protein</fullName>
    </submittedName>
</protein>
<comment type="caution">
    <text evidence="2">The sequence shown here is derived from an EMBL/GenBank/DDBJ whole genome shotgun (WGS) entry which is preliminary data.</text>
</comment>
<gene>
    <name evidence="2" type="ORF">CGL56_13875</name>
</gene>
<keyword evidence="1" id="KW-0732">Signal</keyword>
<feature type="chain" id="PRO_5013598596" evidence="1">
    <location>
        <begin position="21"/>
        <end position="122"/>
    </location>
</feature>
<evidence type="ECO:0000313" key="3">
    <source>
        <dbReference type="Proteomes" id="UP000226437"/>
    </source>
</evidence>
<dbReference type="RefSeq" id="WP_099107171.1">
    <property type="nucleotide sequence ID" value="NZ_JAATJF010000003.1"/>
</dbReference>
<dbReference type="OrthoDB" id="1363156at2"/>
<feature type="signal peptide" evidence="1">
    <location>
        <begin position="1"/>
        <end position="20"/>
    </location>
</feature>
<reference evidence="2 3" key="1">
    <citation type="submission" date="2017-10" db="EMBL/GenBank/DDBJ databases">
        <title>The draft genome sequence of Lewinella marina KCTC 32374.</title>
        <authorList>
            <person name="Wang K."/>
        </authorList>
    </citation>
    <scope>NUCLEOTIDE SEQUENCE [LARGE SCALE GENOMIC DNA]</scope>
    <source>
        <strain evidence="2 3">MKG-38</strain>
    </source>
</reference>